<dbReference type="SUPFAM" id="SSF52540">
    <property type="entry name" value="P-loop containing nucleoside triphosphate hydrolases"/>
    <property type="match status" value="1"/>
</dbReference>
<proteinExistence type="predicted"/>
<gene>
    <name evidence="1" type="ORF">K9W45_05715</name>
</gene>
<name>A0A9Y1BNB3_9ARCH</name>
<dbReference type="EMBL" id="CP084166">
    <property type="protein sequence ID" value="UJG41961.1"/>
    <property type="molecule type" value="Genomic_DNA"/>
</dbReference>
<reference evidence="1" key="1">
    <citation type="journal article" date="2022" name="Nat. Microbiol.">
        <title>Unique mobile elements and scalable gene flow at the prokaryote-eukaryote boundary revealed by circularized Asgard archaea genomes.</title>
        <authorList>
            <person name="Wu F."/>
            <person name="Speth D.R."/>
            <person name="Philosof A."/>
            <person name="Cremiere A."/>
            <person name="Narayanan A."/>
            <person name="Barco R.A."/>
            <person name="Connon S.A."/>
            <person name="Amend J.P."/>
            <person name="Antoshechkin I.A."/>
            <person name="Orphan V.J."/>
        </authorList>
    </citation>
    <scope>NUCLEOTIDE SEQUENCE</scope>
    <source>
        <strain evidence="1">PM71</strain>
    </source>
</reference>
<protein>
    <submittedName>
        <fullName evidence="1">Uncharacterized protein</fullName>
    </submittedName>
</protein>
<dbReference type="AlphaFoldDB" id="A0A9Y1BNB3"/>
<dbReference type="Proteomes" id="UP001201020">
    <property type="component" value="Chromosome"/>
</dbReference>
<dbReference type="Gene3D" id="3.40.50.300">
    <property type="entry name" value="P-loop containing nucleotide triphosphate hydrolases"/>
    <property type="match status" value="1"/>
</dbReference>
<accession>A0A9Y1BNB3</accession>
<dbReference type="Gene3D" id="1.10.8.60">
    <property type="match status" value="1"/>
</dbReference>
<evidence type="ECO:0000313" key="1">
    <source>
        <dbReference type="EMBL" id="UJG41961.1"/>
    </source>
</evidence>
<organism evidence="1">
    <name type="scientific">Candidatus Heimdallarchaeum aukensis</name>
    <dbReference type="NCBI Taxonomy" id="2876573"/>
    <lineage>
        <taxon>Archaea</taxon>
        <taxon>Promethearchaeati</taxon>
        <taxon>Candidatus Heimdallarchaeota</taxon>
        <taxon>Candidatus Heimdallarchaeia (ex Rinke et al. 2021) (nom. nud.)</taxon>
        <taxon>Candidatus Heimdallarchaeales</taxon>
        <taxon>Candidatus Heimdallarchaeaceae</taxon>
        <taxon>Candidatus Heimdallarchaeum</taxon>
    </lineage>
</organism>
<dbReference type="InterPro" id="IPR027417">
    <property type="entry name" value="P-loop_NTPase"/>
</dbReference>
<sequence>MKILENIFNVNLYLNKENIDIRNKEPLRDPWVQNYIPELYITSERINKGVADIIEKVLMGNCVCSIIGDFKSGKTYLSKLLAEGFRQSLHEYCSYNKFYVIFLTPDNFPERYSLSNFMRIISQEVLGKYYQSKEKIIVELKKHISEENALLIIFIDNFTKESLLQILSDSLKLTKLLKNHYSCIFSCNRPDYEHCAQSLEQRFASTCTSSFHIPTFDLEQATKLLQTRLNYAYMKSNIEISSIFNSDVIEKAWIYSDGNPWILLALFSDSFGYAKSVGANKVTEKHLDKVRSLFSRKKFIGDLDDGGDKFLIQQALNEFPNRERQVCEYLLYKDATAKEITKHLYGDIKAQEYRTKYMGTKSFIRRLRDKNMIVIKGKRGRALLFGINPNLKAYLQEKKV</sequence>